<dbReference type="SMART" id="SM00387">
    <property type="entry name" value="HATPase_c"/>
    <property type="match status" value="1"/>
</dbReference>
<dbReference type="Proteomes" id="UP000430120">
    <property type="component" value="Unassembled WGS sequence"/>
</dbReference>
<dbReference type="InterPro" id="IPR003594">
    <property type="entry name" value="HATPase_dom"/>
</dbReference>
<dbReference type="PANTHER" id="PTHR43065:SF10">
    <property type="entry name" value="PEROXIDE STRESS-ACTIVATED HISTIDINE KINASE MAK3"/>
    <property type="match status" value="1"/>
</dbReference>
<dbReference type="Pfam" id="PF13426">
    <property type="entry name" value="PAS_9"/>
    <property type="match status" value="1"/>
</dbReference>
<organism evidence="18 19">
    <name type="scientific">Ideonella dechloratans</name>
    <dbReference type="NCBI Taxonomy" id="36863"/>
    <lineage>
        <taxon>Bacteria</taxon>
        <taxon>Pseudomonadati</taxon>
        <taxon>Pseudomonadota</taxon>
        <taxon>Betaproteobacteria</taxon>
        <taxon>Burkholderiales</taxon>
        <taxon>Sphaerotilaceae</taxon>
        <taxon>Ideonella</taxon>
    </lineage>
</organism>
<evidence type="ECO:0000256" key="5">
    <source>
        <dbReference type="ARBA" id="ARBA00022553"/>
    </source>
</evidence>
<evidence type="ECO:0000256" key="12">
    <source>
        <dbReference type="ARBA" id="ARBA00023012"/>
    </source>
</evidence>
<evidence type="ECO:0000256" key="4">
    <source>
        <dbReference type="ARBA" id="ARBA00022475"/>
    </source>
</evidence>
<keyword evidence="5" id="KW-0597">Phosphoprotein</keyword>
<dbReference type="CDD" id="cd00082">
    <property type="entry name" value="HisKA"/>
    <property type="match status" value="1"/>
</dbReference>
<keyword evidence="8" id="KW-0547">Nucleotide-binding</keyword>
<keyword evidence="9" id="KW-0418">Kinase</keyword>
<dbReference type="InterPro" id="IPR036890">
    <property type="entry name" value="HATPase_C_sf"/>
</dbReference>
<dbReference type="InterPro" id="IPR029151">
    <property type="entry name" value="Sensor-like_sf"/>
</dbReference>
<dbReference type="Pfam" id="PF02518">
    <property type="entry name" value="HATPase_c"/>
    <property type="match status" value="1"/>
</dbReference>
<dbReference type="CDD" id="cd12914">
    <property type="entry name" value="PDC1_DGC_like"/>
    <property type="match status" value="1"/>
</dbReference>
<keyword evidence="19" id="KW-1185">Reference proteome</keyword>
<comment type="caution">
    <text evidence="18">The sequence shown here is derived from an EMBL/GenBank/DDBJ whole genome shotgun (WGS) entry which is preliminary data.</text>
</comment>
<dbReference type="InterPro" id="IPR004358">
    <property type="entry name" value="Sig_transdc_His_kin-like_C"/>
</dbReference>
<evidence type="ECO:0000256" key="7">
    <source>
        <dbReference type="ARBA" id="ARBA00022692"/>
    </source>
</evidence>
<keyword evidence="11 14" id="KW-1133">Transmembrane helix</keyword>
<evidence type="ECO:0000256" key="14">
    <source>
        <dbReference type="SAM" id="Phobius"/>
    </source>
</evidence>
<keyword evidence="12" id="KW-0902">Two-component regulatory system</keyword>
<dbReference type="Gene3D" id="3.30.565.10">
    <property type="entry name" value="Histidine kinase-like ATPase, C-terminal domain"/>
    <property type="match status" value="1"/>
</dbReference>
<dbReference type="SUPFAM" id="SSF55874">
    <property type="entry name" value="ATPase domain of HSP90 chaperone/DNA topoisomerase II/histidine kinase"/>
    <property type="match status" value="1"/>
</dbReference>
<dbReference type="PROSITE" id="PS50112">
    <property type="entry name" value="PAS"/>
    <property type="match status" value="1"/>
</dbReference>
<dbReference type="RefSeq" id="WP_151125666.1">
    <property type="nucleotide sequence ID" value="NZ_CP088081.1"/>
</dbReference>
<feature type="domain" description="PAS" evidence="16">
    <location>
        <begin position="358"/>
        <end position="417"/>
    </location>
</feature>
<keyword evidence="10" id="KW-0067">ATP-binding</keyword>
<feature type="domain" description="PAC" evidence="17">
    <location>
        <begin position="434"/>
        <end position="486"/>
    </location>
</feature>
<evidence type="ECO:0000256" key="1">
    <source>
        <dbReference type="ARBA" id="ARBA00000085"/>
    </source>
</evidence>
<evidence type="ECO:0000259" key="17">
    <source>
        <dbReference type="PROSITE" id="PS50113"/>
    </source>
</evidence>
<feature type="transmembrane region" description="Helical" evidence="14">
    <location>
        <begin position="22"/>
        <end position="41"/>
    </location>
</feature>
<evidence type="ECO:0000256" key="6">
    <source>
        <dbReference type="ARBA" id="ARBA00022679"/>
    </source>
</evidence>
<dbReference type="CDD" id="cd00130">
    <property type="entry name" value="PAS"/>
    <property type="match status" value="1"/>
</dbReference>
<gene>
    <name evidence="18" type="ORF">F7Q92_19065</name>
</gene>
<protein>
    <recommendedName>
        <fullName evidence="3">histidine kinase</fullName>
        <ecNumber evidence="3">2.7.13.3</ecNumber>
    </recommendedName>
</protein>
<dbReference type="NCBIfam" id="TIGR00229">
    <property type="entry name" value="sensory_box"/>
    <property type="match status" value="1"/>
</dbReference>
<keyword evidence="6" id="KW-0808">Transferase</keyword>
<dbReference type="InterPro" id="IPR017055">
    <property type="entry name" value="Sig_transdc_His_kinase_DctB"/>
</dbReference>
<name>A0A643F7G2_IDEDE</name>
<accession>A0A643F7G2</accession>
<dbReference type="AlphaFoldDB" id="A0A643F7G2"/>
<feature type="domain" description="Histidine kinase" evidence="15">
    <location>
        <begin position="506"/>
        <end position="719"/>
    </location>
</feature>
<dbReference type="InterPro" id="IPR035965">
    <property type="entry name" value="PAS-like_dom_sf"/>
</dbReference>
<dbReference type="EMBL" id="VZPB01000069">
    <property type="protein sequence ID" value="KAB0574848.1"/>
    <property type="molecule type" value="Genomic_DNA"/>
</dbReference>
<dbReference type="InterPro" id="IPR005467">
    <property type="entry name" value="His_kinase_dom"/>
</dbReference>
<evidence type="ECO:0000259" key="16">
    <source>
        <dbReference type="PROSITE" id="PS50112"/>
    </source>
</evidence>
<keyword evidence="13" id="KW-0175">Coiled coil</keyword>
<evidence type="ECO:0000256" key="8">
    <source>
        <dbReference type="ARBA" id="ARBA00022741"/>
    </source>
</evidence>
<evidence type="ECO:0000256" key="3">
    <source>
        <dbReference type="ARBA" id="ARBA00012438"/>
    </source>
</evidence>
<evidence type="ECO:0000313" key="19">
    <source>
        <dbReference type="Proteomes" id="UP000430120"/>
    </source>
</evidence>
<evidence type="ECO:0000256" key="11">
    <source>
        <dbReference type="ARBA" id="ARBA00022989"/>
    </source>
</evidence>
<dbReference type="Pfam" id="PF00512">
    <property type="entry name" value="HisKA"/>
    <property type="match status" value="1"/>
</dbReference>
<evidence type="ECO:0000256" key="10">
    <source>
        <dbReference type="ARBA" id="ARBA00022840"/>
    </source>
</evidence>
<comment type="catalytic activity">
    <reaction evidence="1">
        <text>ATP + protein L-histidine = ADP + protein N-phospho-L-histidine.</text>
        <dbReference type="EC" id="2.7.13.3"/>
    </reaction>
</comment>
<dbReference type="EC" id="2.7.13.3" evidence="3"/>
<reference evidence="18 19" key="1">
    <citation type="submission" date="2019-09" db="EMBL/GenBank/DDBJ databases">
        <title>Draft genome sequences of 48 bacterial type strains from the CCUG.</title>
        <authorList>
            <person name="Tunovic T."/>
            <person name="Pineiro-Iglesias B."/>
            <person name="Unosson C."/>
            <person name="Inganas E."/>
            <person name="Ohlen M."/>
            <person name="Cardew S."/>
            <person name="Jensie-Markopoulos S."/>
            <person name="Salva-Serra F."/>
            <person name="Jaen-Luchoro D."/>
            <person name="Karlsson R."/>
            <person name="Svensson-Stadler L."/>
            <person name="Chun J."/>
            <person name="Moore E."/>
        </authorList>
    </citation>
    <scope>NUCLEOTIDE SEQUENCE [LARGE SCALE GENOMIC DNA]</scope>
    <source>
        <strain evidence="18 19">CCUG 30977</strain>
    </source>
</reference>
<evidence type="ECO:0000256" key="9">
    <source>
        <dbReference type="ARBA" id="ARBA00022777"/>
    </source>
</evidence>
<sequence>MSVSVSPAAAPVASRSRRWGRWLLLLLLASVPVWLAGWWTVRHETDQRLAALHSAQDLHALGLRGIIGKYSYLPAVVARQPAVRALLATPGDAALRARVNEDLAEIGRRADALAVYVMDPAGNALAASNAGTPESFVGRNYARRPYFTRALQGGTGLFYGVGLTTGHPGLFVAEAIRAHGSVLGVVIVKLSLDKVAATWARAHDPVLLLDEHGVAFLATYPDWRYHTTRALTPADEAALRDSEAYGHGTVPSPMPWRTQAAEAEGAFVLQTRVAGRSRSFLALAQPLPDYGWTLTVMTDRDEILQVRDQAWAMAALAMALLVMGGLYWRLRERRYAEQRDARRELEQRVADRTRELQEAQAFRHAMEESLLVGMRARDLDGTIIYVNRALCQMTGYEPEELLGQRPPYPYWHPDDLEKHWHDSNASLAGQAEPSGFESRVRHKAGHDVITMVYTAPLIDADGVQRGWMSSVVDITEQKRAEARQRAQEGQLQRAARLASLGEMASTLAHELNQPLMALSNFAAAAQALAQGGPPDLLVQSLQDVRAQAQRASEIVRRIRGMVRQGSGLAERFGAAELVDTVLGWLKPEITARRVRVARALPADLPPVLADRVLAEQLLLNLVLNALQALEGQPAERRRIEISARADGARLLFSVADHGPGVAADHAEQLFAPFFTTKAEGLGLGLKICRSIAEAHGGALNWHPREGGGAVFEFSLPLAS</sequence>
<dbReference type="SMART" id="SM00091">
    <property type="entry name" value="PAS"/>
    <property type="match status" value="1"/>
</dbReference>
<evidence type="ECO:0000256" key="2">
    <source>
        <dbReference type="ARBA" id="ARBA00004651"/>
    </source>
</evidence>
<dbReference type="InterPro" id="IPR036097">
    <property type="entry name" value="HisK_dim/P_sf"/>
</dbReference>
<dbReference type="SUPFAM" id="SSF103190">
    <property type="entry name" value="Sensory domain-like"/>
    <property type="match status" value="1"/>
</dbReference>
<dbReference type="InterPro" id="IPR000014">
    <property type="entry name" value="PAS"/>
</dbReference>
<dbReference type="PROSITE" id="PS50113">
    <property type="entry name" value="PAC"/>
    <property type="match status" value="1"/>
</dbReference>
<dbReference type="SUPFAM" id="SSF47384">
    <property type="entry name" value="Homodimeric domain of signal transducing histidine kinase"/>
    <property type="match status" value="1"/>
</dbReference>
<dbReference type="PRINTS" id="PR00344">
    <property type="entry name" value="BCTRLSENSOR"/>
</dbReference>
<proteinExistence type="predicted"/>
<dbReference type="GO" id="GO:0000155">
    <property type="term" value="F:phosphorelay sensor kinase activity"/>
    <property type="evidence" value="ECO:0007669"/>
    <property type="project" value="InterPro"/>
</dbReference>
<keyword evidence="7 14" id="KW-0812">Transmembrane</keyword>
<comment type="subcellular location">
    <subcellularLocation>
        <location evidence="2">Cell membrane</location>
        <topology evidence="2">Multi-pass membrane protein</topology>
    </subcellularLocation>
</comment>
<dbReference type="Gene3D" id="3.30.450.20">
    <property type="entry name" value="PAS domain"/>
    <property type="match status" value="3"/>
</dbReference>
<dbReference type="InterPro" id="IPR003661">
    <property type="entry name" value="HisK_dim/P_dom"/>
</dbReference>
<dbReference type="PIRSF" id="PIRSF036431">
    <property type="entry name" value="STHK_DctB"/>
    <property type="match status" value="1"/>
</dbReference>
<dbReference type="SMART" id="SM00388">
    <property type="entry name" value="HisKA"/>
    <property type="match status" value="1"/>
</dbReference>
<feature type="coiled-coil region" evidence="13">
    <location>
        <begin position="335"/>
        <end position="362"/>
    </location>
</feature>
<dbReference type="PANTHER" id="PTHR43065">
    <property type="entry name" value="SENSOR HISTIDINE KINASE"/>
    <property type="match status" value="1"/>
</dbReference>
<evidence type="ECO:0000313" key="18">
    <source>
        <dbReference type="EMBL" id="KAB0574848.1"/>
    </source>
</evidence>
<dbReference type="PROSITE" id="PS50109">
    <property type="entry name" value="HIS_KIN"/>
    <property type="match status" value="1"/>
</dbReference>
<keyword evidence="4" id="KW-1003">Cell membrane</keyword>
<keyword evidence="14" id="KW-0472">Membrane</keyword>
<evidence type="ECO:0000256" key="13">
    <source>
        <dbReference type="SAM" id="Coils"/>
    </source>
</evidence>
<dbReference type="OrthoDB" id="9772100at2"/>
<evidence type="ECO:0000259" key="15">
    <source>
        <dbReference type="PROSITE" id="PS50109"/>
    </source>
</evidence>
<dbReference type="SUPFAM" id="SSF55785">
    <property type="entry name" value="PYP-like sensor domain (PAS domain)"/>
    <property type="match status" value="1"/>
</dbReference>
<dbReference type="GO" id="GO:0005886">
    <property type="term" value="C:plasma membrane"/>
    <property type="evidence" value="ECO:0007669"/>
    <property type="project" value="UniProtKB-SubCell"/>
</dbReference>
<dbReference type="GO" id="GO:0005524">
    <property type="term" value="F:ATP binding"/>
    <property type="evidence" value="ECO:0007669"/>
    <property type="project" value="UniProtKB-KW"/>
</dbReference>
<dbReference type="Gene3D" id="1.10.287.130">
    <property type="match status" value="1"/>
</dbReference>
<dbReference type="InterPro" id="IPR000700">
    <property type="entry name" value="PAS-assoc_C"/>
</dbReference>